<name>A0A699V2E2_TANCI</name>
<reference evidence="2" key="1">
    <citation type="journal article" date="2019" name="Sci. Rep.">
        <title>Draft genome of Tanacetum cinerariifolium, the natural source of mosquito coil.</title>
        <authorList>
            <person name="Yamashiro T."/>
            <person name="Shiraishi A."/>
            <person name="Satake H."/>
            <person name="Nakayama K."/>
        </authorList>
    </citation>
    <scope>NUCLEOTIDE SEQUENCE</scope>
</reference>
<accession>A0A699V2E2</accession>
<organism evidence="2">
    <name type="scientific">Tanacetum cinerariifolium</name>
    <name type="common">Dalmatian daisy</name>
    <name type="synonym">Chrysanthemum cinerariifolium</name>
    <dbReference type="NCBI Taxonomy" id="118510"/>
    <lineage>
        <taxon>Eukaryota</taxon>
        <taxon>Viridiplantae</taxon>
        <taxon>Streptophyta</taxon>
        <taxon>Embryophyta</taxon>
        <taxon>Tracheophyta</taxon>
        <taxon>Spermatophyta</taxon>
        <taxon>Magnoliopsida</taxon>
        <taxon>eudicotyledons</taxon>
        <taxon>Gunneridae</taxon>
        <taxon>Pentapetalae</taxon>
        <taxon>asterids</taxon>
        <taxon>campanulids</taxon>
        <taxon>Asterales</taxon>
        <taxon>Asteraceae</taxon>
        <taxon>Asteroideae</taxon>
        <taxon>Anthemideae</taxon>
        <taxon>Anthemidinae</taxon>
        <taxon>Tanacetum</taxon>
    </lineage>
</organism>
<protein>
    <submittedName>
        <fullName evidence="2">Uncharacterized protein</fullName>
    </submittedName>
</protein>
<evidence type="ECO:0000256" key="1">
    <source>
        <dbReference type="SAM" id="MobiDB-lite"/>
    </source>
</evidence>
<proteinExistence type="predicted"/>
<dbReference type="EMBL" id="BKCJ011377594">
    <property type="protein sequence ID" value="GFD27516.1"/>
    <property type="molecule type" value="Genomic_DNA"/>
</dbReference>
<feature type="non-terminal residue" evidence="2">
    <location>
        <position position="61"/>
    </location>
</feature>
<sequence>MNTDIFETSSSDAIMTSFQIEEPEDSLIMEDEDINTIPEKESDEENEYSVESLFHIPNESE</sequence>
<feature type="region of interest" description="Disordered" evidence="1">
    <location>
        <begin position="40"/>
        <end position="61"/>
    </location>
</feature>
<comment type="caution">
    <text evidence="2">The sequence shown here is derived from an EMBL/GenBank/DDBJ whole genome shotgun (WGS) entry which is preliminary data.</text>
</comment>
<evidence type="ECO:0000313" key="2">
    <source>
        <dbReference type="EMBL" id="GFD27516.1"/>
    </source>
</evidence>
<dbReference type="AlphaFoldDB" id="A0A699V2E2"/>
<gene>
    <name evidence="2" type="ORF">Tci_899485</name>
</gene>